<dbReference type="NCBIfam" id="NF002370">
    <property type="entry name" value="PRK01355.1"/>
    <property type="match status" value="1"/>
</dbReference>
<dbReference type="Gene3D" id="3.40.50.360">
    <property type="match status" value="1"/>
</dbReference>
<dbReference type="SUPFAM" id="SSF52218">
    <property type="entry name" value="Flavoproteins"/>
    <property type="match status" value="1"/>
</dbReference>
<dbReference type="InterPro" id="IPR003680">
    <property type="entry name" value="Flavodoxin_fold"/>
</dbReference>
<dbReference type="EMBL" id="LR214972">
    <property type="protein sequence ID" value="VEU62443.1"/>
    <property type="molecule type" value="Genomic_DNA"/>
</dbReference>
<protein>
    <submittedName>
        <fullName evidence="2">FMN-dependent NADH-azoreductase</fullName>
        <ecNumber evidence="2">1.7.-.-</ecNumber>
    </submittedName>
</protein>
<accession>A0A449ACD2</accession>
<dbReference type="AlphaFoldDB" id="A0A449ACD2"/>
<dbReference type="InterPro" id="IPR050104">
    <property type="entry name" value="FMN-dep_NADH:Q_OxRdtase_AzoR1"/>
</dbReference>
<keyword evidence="2" id="KW-0560">Oxidoreductase</keyword>
<keyword evidence="3" id="KW-1185">Reference proteome</keyword>
<reference evidence="2 3" key="1">
    <citation type="submission" date="2019-01" db="EMBL/GenBank/DDBJ databases">
        <authorList>
            <consortium name="Pathogen Informatics"/>
        </authorList>
    </citation>
    <scope>NUCLEOTIDE SEQUENCE [LARGE SCALE GENOMIC DNA]</scope>
    <source>
        <strain evidence="2 3">NCTC10118</strain>
    </source>
</reference>
<sequence length="201" mass="22696">MKKILLLDGALNTSNSSYSTQALNYVQTLFNNQEYEVQRINLNQTKFASTIVSTQNSKNFWQDVESDKWIEQLKQTDLLVISTSMINFGPTTTLKSFIDAIAVANKTFSYKYSTTNDAIGYLTNLNVLIIGSQGANFGVYPWGDHIKWLKGTFNFLGVKNIYSFDILGTKMSEIAQKTPSEYVDSVKDQIDKLVLEVKNNL</sequence>
<proteinExistence type="predicted"/>
<dbReference type="EC" id="1.7.-.-" evidence="2"/>
<dbReference type="InterPro" id="IPR029039">
    <property type="entry name" value="Flavoprotein-like_sf"/>
</dbReference>
<dbReference type="Pfam" id="PF02525">
    <property type="entry name" value="Flavodoxin_2"/>
    <property type="match status" value="1"/>
</dbReference>
<dbReference type="PANTHER" id="PTHR43741">
    <property type="entry name" value="FMN-DEPENDENT NADH-AZOREDUCTASE 1"/>
    <property type="match status" value="1"/>
</dbReference>
<dbReference type="RefSeq" id="WP_129620824.1">
    <property type="nucleotide sequence ID" value="NZ_LR214972.1"/>
</dbReference>
<organism evidence="2 3">
    <name type="scientific">Mycoplasmopsis bovirhinis</name>
    <dbReference type="NCBI Taxonomy" id="29553"/>
    <lineage>
        <taxon>Bacteria</taxon>
        <taxon>Bacillati</taxon>
        <taxon>Mycoplasmatota</taxon>
        <taxon>Mycoplasmoidales</taxon>
        <taxon>Metamycoplasmataceae</taxon>
        <taxon>Mycoplasmopsis</taxon>
    </lineage>
</organism>
<name>A0A449ACD2_9BACT</name>
<dbReference type="OrthoDB" id="9805013at2"/>
<dbReference type="PANTHER" id="PTHR43741:SF4">
    <property type="entry name" value="FMN-DEPENDENT NADH:QUINONE OXIDOREDUCTASE"/>
    <property type="match status" value="1"/>
</dbReference>
<evidence type="ECO:0000313" key="3">
    <source>
        <dbReference type="Proteomes" id="UP000289952"/>
    </source>
</evidence>
<gene>
    <name evidence="2" type="primary">azoR_1</name>
    <name evidence="2" type="ORF">NCTC10118_00016</name>
</gene>
<evidence type="ECO:0000313" key="2">
    <source>
        <dbReference type="EMBL" id="VEU62443.1"/>
    </source>
</evidence>
<evidence type="ECO:0000259" key="1">
    <source>
        <dbReference type="Pfam" id="PF02525"/>
    </source>
</evidence>
<dbReference type="GO" id="GO:0016491">
    <property type="term" value="F:oxidoreductase activity"/>
    <property type="evidence" value="ECO:0007669"/>
    <property type="project" value="UniProtKB-KW"/>
</dbReference>
<feature type="domain" description="Flavodoxin-like fold" evidence="1">
    <location>
        <begin position="2"/>
        <end position="188"/>
    </location>
</feature>
<dbReference type="Proteomes" id="UP000289952">
    <property type="component" value="Chromosome"/>
</dbReference>